<proteinExistence type="predicted"/>
<gene>
    <name evidence="2" type="ORF">BT67DRAFT_428733</name>
</gene>
<feature type="compositionally biased region" description="Basic and acidic residues" evidence="1">
    <location>
        <begin position="674"/>
        <end position="687"/>
    </location>
</feature>
<dbReference type="InterPro" id="IPR027417">
    <property type="entry name" value="P-loop_NTPase"/>
</dbReference>
<dbReference type="Gene3D" id="3.40.50.300">
    <property type="entry name" value="P-loop containing nucleotide triphosphate hydrolases"/>
    <property type="match status" value="1"/>
</dbReference>
<feature type="compositionally biased region" description="Low complexity" evidence="1">
    <location>
        <begin position="65"/>
        <end position="74"/>
    </location>
</feature>
<protein>
    <recommendedName>
        <fullName evidence="4">Genetic interactor of prohibitins 3, mitochondrial</fullName>
    </recommendedName>
</protein>
<dbReference type="PANTHER" id="PTHR46434">
    <property type="entry name" value="GENETIC INTERACTOR OF PROHIBITINS 3, MITOCHONDRIAL"/>
    <property type="match status" value="1"/>
</dbReference>
<evidence type="ECO:0000256" key="1">
    <source>
        <dbReference type="SAM" id="MobiDB-lite"/>
    </source>
</evidence>
<dbReference type="SUPFAM" id="SSF52540">
    <property type="entry name" value="P-loop containing nucleoside triphosphate hydrolases"/>
    <property type="match status" value="1"/>
</dbReference>
<dbReference type="GO" id="GO:0005739">
    <property type="term" value="C:mitochondrion"/>
    <property type="evidence" value="ECO:0007669"/>
    <property type="project" value="TreeGrafter"/>
</dbReference>
<keyword evidence="3" id="KW-1185">Reference proteome</keyword>
<comment type="caution">
    <text evidence="2">The sequence shown here is derived from an EMBL/GenBank/DDBJ whole genome shotgun (WGS) entry which is preliminary data.</text>
</comment>
<sequence>MAPGRALSARCLGRVFNLERSAATSELPLYLCPAFRSLSIENAAVRRRCGPTARPIQVRRLHSQSAAPASSEPPQLTKQPVKTLPLQCHGCGALSQTTVANEAGYYDVSRTAVKQYLGVADEKKRSNPRAADQVVEQALQGVDVAALERQGISLKSLLPERAPEATTTPSEDKAPLCDRCHGLVYHSSAESIYHPSIESLQETIEESPYKRNHVYHVLDAADFPMSLIPGLHRFLDASFRGKNRRAKPIKYQHGRQTEISFIITRSDLLAPNKEQVDSLMPYLKETLREALGRYAKRVRIANVHCVSAKRDWWTKELKERIWQRGGAGWMVGKANVGKSRLFSAVFPKGRMDGTASKHKISVNMFPDAAEHDDADPLLPHRTTSPDADFPLLPPVMPETPYPAMPIVSSLPGTTASPIRLPFGSGRGELIDLPGLTPSTLEQHVLPSARGQLLMRARVVPEQQVLKPGQSLLLGGGLVRLTPRNTLPDDHELVFLAYAFTPIGPHVTATDKAVALQAQVEERPRVEGLLAPGAGETVAHAGAFQVRYDVTRQRTGPLTRKEAVGLRVDRLPYRVLGIDILVEGCGWVEVVVQVRTRQLYEQRDEMGPQLDLRPEPKNAEEKRREEERREPNWPVLDVYTPEGKFIGYRQPMNAWMLNKPQGDGRSRPRRSMRGVKTDEKKWARERPR</sequence>
<reference evidence="2" key="2">
    <citation type="submission" date="2023-05" db="EMBL/GenBank/DDBJ databases">
        <authorList>
            <consortium name="Lawrence Berkeley National Laboratory"/>
            <person name="Steindorff A."/>
            <person name="Hensen N."/>
            <person name="Bonometti L."/>
            <person name="Westerberg I."/>
            <person name="Brannstrom I.O."/>
            <person name="Guillou S."/>
            <person name="Cros-Aarteil S."/>
            <person name="Calhoun S."/>
            <person name="Haridas S."/>
            <person name="Kuo A."/>
            <person name="Mondo S."/>
            <person name="Pangilinan J."/>
            <person name="Riley R."/>
            <person name="Labutti K."/>
            <person name="Andreopoulos B."/>
            <person name="Lipzen A."/>
            <person name="Chen C."/>
            <person name="Yanf M."/>
            <person name="Daum C."/>
            <person name="Ng V."/>
            <person name="Clum A."/>
            <person name="Ohm R."/>
            <person name="Martin F."/>
            <person name="Silar P."/>
            <person name="Natvig D."/>
            <person name="Lalanne C."/>
            <person name="Gautier V."/>
            <person name="Ament-Velasquez S.L."/>
            <person name="Kruys A."/>
            <person name="Hutchinson M.I."/>
            <person name="Powell A.J."/>
            <person name="Barry K."/>
            <person name="Miller A.N."/>
            <person name="Grigoriev I.V."/>
            <person name="Debuchy R."/>
            <person name="Gladieux P."/>
            <person name="Thoren M.H."/>
            <person name="Johannesson H."/>
        </authorList>
    </citation>
    <scope>NUCLEOTIDE SEQUENCE</scope>
    <source>
        <strain evidence="2">CBS 123565</strain>
    </source>
</reference>
<dbReference type="AlphaFoldDB" id="A0AAN6UDE3"/>
<accession>A0AAN6UDE3</accession>
<evidence type="ECO:0000313" key="2">
    <source>
        <dbReference type="EMBL" id="KAK4130920.1"/>
    </source>
</evidence>
<reference evidence="2" key="1">
    <citation type="journal article" date="2023" name="Mol. Phylogenet. Evol.">
        <title>Genome-scale phylogeny and comparative genomics of the fungal order Sordariales.</title>
        <authorList>
            <person name="Hensen N."/>
            <person name="Bonometti L."/>
            <person name="Westerberg I."/>
            <person name="Brannstrom I.O."/>
            <person name="Guillou S."/>
            <person name="Cros-Aarteil S."/>
            <person name="Calhoun S."/>
            <person name="Haridas S."/>
            <person name="Kuo A."/>
            <person name="Mondo S."/>
            <person name="Pangilinan J."/>
            <person name="Riley R."/>
            <person name="LaButti K."/>
            <person name="Andreopoulos B."/>
            <person name="Lipzen A."/>
            <person name="Chen C."/>
            <person name="Yan M."/>
            <person name="Daum C."/>
            <person name="Ng V."/>
            <person name="Clum A."/>
            <person name="Steindorff A."/>
            <person name="Ohm R.A."/>
            <person name="Martin F."/>
            <person name="Silar P."/>
            <person name="Natvig D.O."/>
            <person name="Lalanne C."/>
            <person name="Gautier V."/>
            <person name="Ament-Velasquez S.L."/>
            <person name="Kruys A."/>
            <person name="Hutchinson M.I."/>
            <person name="Powell A.J."/>
            <person name="Barry K."/>
            <person name="Miller A.N."/>
            <person name="Grigoriev I.V."/>
            <person name="Debuchy R."/>
            <person name="Gladieux P."/>
            <person name="Hiltunen Thoren M."/>
            <person name="Johannesson H."/>
        </authorList>
    </citation>
    <scope>NUCLEOTIDE SEQUENCE</scope>
    <source>
        <strain evidence="2">CBS 123565</strain>
    </source>
</reference>
<feature type="region of interest" description="Disordered" evidence="1">
    <location>
        <begin position="605"/>
        <end position="629"/>
    </location>
</feature>
<name>A0AAN6UDE3_9PEZI</name>
<feature type="region of interest" description="Disordered" evidence="1">
    <location>
        <begin position="60"/>
        <end position="79"/>
    </location>
</feature>
<evidence type="ECO:0008006" key="4">
    <source>
        <dbReference type="Google" id="ProtNLM"/>
    </source>
</evidence>
<feature type="region of interest" description="Disordered" evidence="1">
    <location>
        <begin position="655"/>
        <end position="687"/>
    </location>
</feature>
<dbReference type="EMBL" id="MU853430">
    <property type="protein sequence ID" value="KAK4130920.1"/>
    <property type="molecule type" value="Genomic_DNA"/>
</dbReference>
<dbReference type="InterPro" id="IPR050896">
    <property type="entry name" value="Mito_lipid_metab_GTPase"/>
</dbReference>
<evidence type="ECO:0000313" key="3">
    <source>
        <dbReference type="Proteomes" id="UP001304895"/>
    </source>
</evidence>
<dbReference type="PANTHER" id="PTHR46434:SF1">
    <property type="entry name" value="GENETIC INTERACTOR OF PROHIBITINS 3, MITOCHONDRIAL"/>
    <property type="match status" value="1"/>
</dbReference>
<organism evidence="2 3">
    <name type="scientific">Trichocladium antarcticum</name>
    <dbReference type="NCBI Taxonomy" id="1450529"/>
    <lineage>
        <taxon>Eukaryota</taxon>
        <taxon>Fungi</taxon>
        <taxon>Dikarya</taxon>
        <taxon>Ascomycota</taxon>
        <taxon>Pezizomycotina</taxon>
        <taxon>Sordariomycetes</taxon>
        <taxon>Sordariomycetidae</taxon>
        <taxon>Sordariales</taxon>
        <taxon>Chaetomiaceae</taxon>
        <taxon>Trichocladium</taxon>
    </lineage>
</organism>
<dbReference type="Proteomes" id="UP001304895">
    <property type="component" value="Unassembled WGS sequence"/>
</dbReference>